<reference evidence="1 2" key="1">
    <citation type="journal article" date="2015" name="Sci. Rep.">
        <title>The power of single molecule real-time sequencing technology in the de novo assembly of a eukaryotic genome.</title>
        <authorList>
            <person name="Sakai H."/>
            <person name="Naito K."/>
            <person name="Ogiso-Tanaka E."/>
            <person name="Takahashi Y."/>
            <person name="Iseki K."/>
            <person name="Muto C."/>
            <person name="Satou K."/>
            <person name="Teruya K."/>
            <person name="Shiroma A."/>
            <person name="Shimoji M."/>
            <person name="Hirano T."/>
            <person name="Itoh T."/>
            <person name="Kaga A."/>
            <person name="Tomooka N."/>
        </authorList>
    </citation>
    <scope>NUCLEOTIDE SEQUENCE [LARGE SCALE GENOMIC DNA]</scope>
    <source>
        <strain evidence="2">cv. Shumari</strain>
    </source>
</reference>
<evidence type="ECO:0000313" key="2">
    <source>
        <dbReference type="Proteomes" id="UP000291084"/>
    </source>
</evidence>
<dbReference type="EMBL" id="AP015037">
    <property type="protein sequence ID" value="BAT83737.1"/>
    <property type="molecule type" value="Genomic_DNA"/>
</dbReference>
<organism evidence="1 2">
    <name type="scientific">Vigna angularis var. angularis</name>
    <dbReference type="NCBI Taxonomy" id="157739"/>
    <lineage>
        <taxon>Eukaryota</taxon>
        <taxon>Viridiplantae</taxon>
        <taxon>Streptophyta</taxon>
        <taxon>Embryophyta</taxon>
        <taxon>Tracheophyta</taxon>
        <taxon>Spermatophyta</taxon>
        <taxon>Magnoliopsida</taxon>
        <taxon>eudicotyledons</taxon>
        <taxon>Gunneridae</taxon>
        <taxon>Pentapetalae</taxon>
        <taxon>rosids</taxon>
        <taxon>fabids</taxon>
        <taxon>Fabales</taxon>
        <taxon>Fabaceae</taxon>
        <taxon>Papilionoideae</taxon>
        <taxon>50 kb inversion clade</taxon>
        <taxon>NPAAA clade</taxon>
        <taxon>indigoferoid/millettioid clade</taxon>
        <taxon>Phaseoleae</taxon>
        <taxon>Vigna</taxon>
    </lineage>
</organism>
<evidence type="ECO:0000313" key="1">
    <source>
        <dbReference type="EMBL" id="BAT83737.1"/>
    </source>
</evidence>
<name>A0A0S3RT52_PHAAN</name>
<protein>
    <submittedName>
        <fullName evidence="1">Uncharacterized protein</fullName>
    </submittedName>
</protein>
<accession>A0A0S3RT52</accession>
<dbReference type="Proteomes" id="UP000291084">
    <property type="component" value="Chromosome 4"/>
</dbReference>
<proteinExistence type="predicted"/>
<keyword evidence="2" id="KW-1185">Reference proteome</keyword>
<sequence length="75" mass="8347">MSLLEPKSDMSLTSCWLASSLHGIPSLLKSNPPQRSSRIIRVFCFSFFNLFRIRSIIAISLSPSNFIPSMPAICS</sequence>
<gene>
    <name evidence="1" type="primary">Vigan.04G093900</name>
    <name evidence="1" type="ORF">VIGAN_04093900</name>
</gene>
<dbReference type="AlphaFoldDB" id="A0A0S3RT52"/>